<keyword evidence="3" id="KW-1185">Reference proteome</keyword>
<evidence type="ECO:0000256" key="1">
    <source>
        <dbReference type="SAM" id="MobiDB-lite"/>
    </source>
</evidence>
<organism evidence="2 3">
    <name type="scientific">Prorocentrum cordatum</name>
    <dbReference type="NCBI Taxonomy" id="2364126"/>
    <lineage>
        <taxon>Eukaryota</taxon>
        <taxon>Sar</taxon>
        <taxon>Alveolata</taxon>
        <taxon>Dinophyceae</taxon>
        <taxon>Prorocentrales</taxon>
        <taxon>Prorocentraceae</taxon>
        <taxon>Prorocentrum</taxon>
    </lineage>
</organism>
<reference evidence="2" key="1">
    <citation type="submission" date="2023-10" db="EMBL/GenBank/DDBJ databases">
        <authorList>
            <person name="Chen Y."/>
            <person name="Shah S."/>
            <person name="Dougan E. K."/>
            <person name="Thang M."/>
            <person name="Chan C."/>
        </authorList>
    </citation>
    <scope>NUCLEOTIDE SEQUENCE [LARGE SCALE GENOMIC DNA]</scope>
</reference>
<comment type="caution">
    <text evidence="2">The sequence shown here is derived from an EMBL/GenBank/DDBJ whole genome shotgun (WGS) entry which is preliminary data.</text>
</comment>
<evidence type="ECO:0008006" key="4">
    <source>
        <dbReference type="Google" id="ProtNLM"/>
    </source>
</evidence>
<feature type="compositionally biased region" description="Low complexity" evidence="1">
    <location>
        <begin position="183"/>
        <end position="201"/>
    </location>
</feature>
<proteinExistence type="predicted"/>
<gene>
    <name evidence="2" type="ORF">PCOR1329_LOCUS66936</name>
</gene>
<accession>A0ABN9WJ00</accession>
<dbReference type="EMBL" id="CAUYUJ010018649">
    <property type="protein sequence ID" value="CAK0885284.1"/>
    <property type="molecule type" value="Genomic_DNA"/>
</dbReference>
<dbReference type="Proteomes" id="UP001189429">
    <property type="component" value="Unassembled WGS sequence"/>
</dbReference>
<protein>
    <recommendedName>
        <fullName evidence="4">Bromo domain-containing protein</fullName>
    </recommendedName>
</protein>
<sequence>MVDADGEEEVPADLAAVEPVAAARGLPVQVGRLYRCTAFDSESRPQGEYLIQVVGACPPDEEGQFARAEQICCSDGYWAWWMAHPVERGGAGRPLYHFCTEEMRLASPSASRGTLIHVSEFEEVDAAEASEFYLECKAVDSWAKWPEEFGPEPTGEAAARESTEDALDEFGMPLDSCVVQDTAAPASGSRPRAAPARVGSRQPAALQASPLAGAGARLSAVAPPAREAGDLRARLDRLRGALQPAPGGKQPTEKLREAVAGAAPARGGAKRPLAEVVQDRAGKRRAPEVSPLVEVIFARLPPSSQGFSEQALAKMSEYVTTQVGEEEGEEFPPIFLKYFLNVFIPQNPIKSIGIGVYREMRAVCEAADAILSGKTAYALDVLSQRFKALQLFAVDKSWSGARWLELIPPSNEQLALRAEDEEIVRTVELGELRLEELLSKLKRGPQRTVQLREDVSKEATPKEVSWKAIKDAHPKRQGETRGAHGMRLRKLMQAALNTDAQPRWPEHLQVCTDLTAWRAAVTRAVPATPLLLDLGVAIVALQWQHPGKDA</sequence>
<name>A0ABN9WJ00_9DINO</name>
<feature type="region of interest" description="Disordered" evidence="1">
    <location>
        <begin position="183"/>
        <end position="213"/>
    </location>
</feature>
<evidence type="ECO:0000313" key="3">
    <source>
        <dbReference type="Proteomes" id="UP001189429"/>
    </source>
</evidence>
<evidence type="ECO:0000313" key="2">
    <source>
        <dbReference type="EMBL" id="CAK0885284.1"/>
    </source>
</evidence>